<dbReference type="RefSeq" id="WP_130937464.1">
    <property type="nucleotide sequence ID" value="NZ_BMEE01000002.1"/>
</dbReference>
<dbReference type="OrthoDB" id="8740261at2"/>
<protein>
    <submittedName>
        <fullName evidence="9">ABC transporter permease</fullName>
    </submittedName>
</protein>
<comment type="caution">
    <text evidence="9">The sequence shown here is derived from an EMBL/GenBank/DDBJ whole genome shotgun (WGS) entry which is preliminary data.</text>
</comment>
<dbReference type="PANTHER" id="PTHR30572">
    <property type="entry name" value="MEMBRANE COMPONENT OF TRANSPORTER-RELATED"/>
    <property type="match status" value="1"/>
</dbReference>
<name>A0A4Q9FKJ6_9FLAO</name>
<keyword evidence="2" id="KW-1003">Cell membrane</keyword>
<evidence type="ECO:0000256" key="3">
    <source>
        <dbReference type="ARBA" id="ARBA00022692"/>
    </source>
</evidence>
<evidence type="ECO:0000256" key="1">
    <source>
        <dbReference type="ARBA" id="ARBA00004651"/>
    </source>
</evidence>
<keyword evidence="10" id="KW-1185">Reference proteome</keyword>
<dbReference type="GO" id="GO:0022857">
    <property type="term" value="F:transmembrane transporter activity"/>
    <property type="evidence" value="ECO:0007669"/>
    <property type="project" value="TreeGrafter"/>
</dbReference>
<dbReference type="GO" id="GO:0005886">
    <property type="term" value="C:plasma membrane"/>
    <property type="evidence" value="ECO:0007669"/>
    <property type="project" value="UniProtKB-SubCell"/>
</dbReference>
<evidence type="ECO:0000256" key="5">
    <source>
        <dbReference type="ARBA" id="ARBA00023136"/>
    </source>
</evidence>
<evidence type="ECO:0000313" key="10">
    <source>
        <dbReference type="Proteomes" id="UP000292372"/>
    </source>
</evidence>
<feature type="transmembrane region" description="Helical" evidence="6">
    <location>
        <begin position="721"/>
        <end position="740"/>
    </location>
</feature>
<dbReference type="InterPro" id="IPR050250">
    <property type="entry name" value="Macrolide_Exporter_MacB"/>
</dbReference>
<feature type="transmembrane region" description="Helical" evidence="6">
    <location>
        <begin position="669"/>
        <end position="694"/>
    </location>
</feature>
<keyword evidence="3 6" id="KW-0812">Transmembrane</keyword>
<keyword evidence="5 6" id="KW-0472">Membrane</keyword>
<feature type="transmembrane region" description="Helical" evidence="6">
    <location>
        <begin position="329"/>
        <end position="358"/>
    </location>
</feature>
<evidence type="ECO:0000256" key="4">
    <source>
        <dbReference type="ARBA" id="ARBA00022989"/>
    </source>
</evidence>
<feature type="domain" description="ABC3 transporter permease C-terminal" evidence="7">
    <location>
        <begin position="672"/>
        <end position="781"/>
    </location>
</feature>
<dbReference type="Proteomes" id="UP000292372">
    <property type="component" value="Unassembled WGS sequence"/>
</dbReference>
<dbReference type="Pfam" id="PF02687">
    <property type="entry name" value="FtsX"/>
    <property type="match status" value="2"/>
</dbReference>
<evidence type="ECO:0000313" key="9">
    <source>
        <dbReference type="EMBL" id="TBN14341.1"/>
    </source>
</evidence>
<keyword evidence="4 6" id="KW-1133">Transmembrane helix</keyword>
<comment type="subcellular location">
    <subcellularLocation>
        <location evidence="1">Cell membrane</location>
        <topology evidence="1">Multi-pass membrane protein</topology>
    </subcellularLocation>
</comment>
<feature type="transmembrane region" description="Helical" evidence="6">
    <location>
        <begin position="21"/>
        <end position="43"/>
    </location>
</feature>
<evidence type="ECO:0000259" key="8">
    <source>
        <dbReference type="Pfam" id="PF12704"/>
    </source>
</evidence>
<dbReference type="AlphaFoldDB" id="A0A4Q9FKJ6"/>
<dbReference type="EMBL" id="SIRS01000005">
    <property type="protein sequence ID" value="TBN14341.1"/>
    <property type="molecule type" value="Genomic_DNA"/>
</dbReference>
<feature type="domain" description="MacB-like periplasmic core" evidence="8">
    <location>
        <begin position="21"/>
        <end position="235"/>
    </location>
</feature>
<dbReference type="PANTHER" id="PTHR30572:SF18">
    <property type="entry name" value="ABC-TYPE MACROLIDE FAMILY EXPORT SYSTEM PERMEASE COMPONENT 2"/>
    <property type="match status" value="1"/>
</dbReference>
<organism evidence="9 10">
    <name type="scientific">Hyunsoonleella pacifica</name>
    <dbReference type="NCBI Taxonomy" id="1080224"/>
    <lineage>
        <taxon>Bacteria</taxon>
        <taxon>Pseudomonadati</taxon>
        <taxon>Bacteroidota</taxon>
        <taxon>Flavobacteriia</taxon>
        <taxon>Flavobacteriales</taxon>
        <taxon>Flavobacteriaceae</taxon>
    </lineage>
</organism>
<evidence type="ECO:0000259" key="7">
    <source>
        <dbReference type="Pfam" id="PF02687"/>
    </source>
</evidence>
<dbReference type="InterPro" id="IPR003838">
    <property type="entry name" value="ABC3_permease_C"/>
</dbReference>
<feature type="domain" description="ABC3 transporter permease C-terminal" evidence="7">
    <location>
        <begin position="288"/>
        <end position="403"/>
    </location>
</feature>
<accession>A0A4Q9FKJ6</accession>
<reference evidence="9 10" key="1">
    <citation type="journal article" date="2015" name="Int. J. Syst. Evol. Microbiol.">
        <title>Hyunsoonleella pacifica sp. nov., isolated from seawater of South Pacific Gyre.</title>
        <authorList>
            <person name="Gao X."/>
            <person name="Zhang Z."/>
            <person name="Dai X."/>
            <person name="Zhang X.H."/>
        </authorList>
    </citation>
    <scope>NUCLEOTIDE SEQUENCE [LARGE SCALE GENOMIC DNA]</scope>
    <source>
        <strain evidence="9 10">SW033</strain>
    </source>
</reference>
<sequence length="792" mass="87502">MLKNYFKIALRNLLKHKGFAILNISGLAIGMTAGFLVLMYVGFELSYDKMHSKANSIYRVVANLKTPSETIRANKAAWAVAPNLEREFPEILKSTRVMNLNLVIVKEDKKIIEEDVIAVDSAFLDVFDFKLIQGDRTKLLNTPNSLVISDEIARKYFGNTNPVGKELELDGFDDPSLVTGVIEKIPENSHIQADILMSMVTFTAPPSNRDKQWSNYNPSSYILTADGTDVEILESKFPNFLEEKNGKKMRELQMFVTLFLEPFSEVYLKSDRGGDITGNINNVYIFSIIGIFILLIASINFINLSTARSVERAREVGIRKVIGAGKNQLAFQFIGESIIICLLSFLMALGLASLSLPYFNQLAGKTVSTGIFIDPINIGYLFIIALSIGIIAGIYPAIVLSSFKPVSVLKGSFSKGSKGILLRKSLVVVQFTISIALIIGTIVIYKQMHFMQNQDLGFNKAHTLIIPTETGSSQEALRHSIAQIAEVKGTSLTSSVPGSDNPAAYSEIENKNGDLQVANLDLYFVNEDFIDALGMQVIAGRGFSREFVSDSSQAMVVNEKTVALLGYTTPEEAIGARYEQWGSSGQIIGVVKDFNFRSLQQDITPLTMRLDPERTALITVKLQGENISKALSKIENVWKSMKPADPFEYYFLDELFNSQYEAEENFGNLFLSFALLAIFISCLGLLGLAAYSTIQRKKEIGIRKIIGASVGNIVNLLSKDFLKLVGVAFIVAAPIAWYAMQNWLDDFAYKIDVEWWMPALAGVSSIIIALVTVSFQAISAAIANPVKSLRTE</sequence>
<dbReference type="InterPro" id="IPR025857">
    <property type="entry name" value="MacB_PCD"/>
</dbReference>
<feature type="transmembrane region" description="Helical" evidence="6">
    <location>
        <begin position="378"/>
        <end position="400"/>
    </location>
</feature>
<feature type="transmembrane region" description="Helical" evidence="6">
    <location>
        <begin position="760"/>
        <end position="783"/>
    </location>
</feature>
<gene>
    <name evidence="9" type="ORF">EYD46_12245</name>
</gene>
<feature type="transmembrane region" description="Helical" evidence="6">
    <location>
        <begin position="283"/>
        <end position="304"/>
    </location>
</feature>
<dbReference type="Pfam" id="PF12704">
    <property type="entry name" value="MacB_PCD"/>
    <property type="match status" value="1"/>
</dbReference>
<feature type="transmembrane region" description="Helical" evidence="6">
    <location>
        <begin position="421"/>
        <end position="445"/>
    </location>
</feature>
<proteinExistence type="predicted"/>
<evidence type="ECO:0000256" key="6">
    <source>
        <dbReference type="SAM" id="Phobius"/>
    </source>
</evidence>
<evidence type="ECO:0000256" key="2">
    <source>
        <dbReference type="ARBA" id="ARBA00022475"/>
    </source>
</evidence>